<dbReference type="Proteomes" id="UP000324800">
    <property type="component" value="Unassembled WGS sequence"/>
</dbReference>
<dbReference type="EMBL" id="SNRW01034203">
    <property type="protein sequence ID" value="KAA6355694.1"/>
    <property type="molecule type" value="Genomic_DNA"/>
</dbReference>
<protein>
    <recommendedName>
        <fullName evidence="2">Peptidase C14 caspase domain-containing protein</fullName>
    </recommendedName>
</protein>
<sequence length="355" mass="40710">RTKEYPQKRIILLTDYRYNQYQFQQEIPFQKLQTLFPLPNVIYIGSSQLWTAERQATVMKPQSNNPGLFSWYFSQVLKSTPNGNFNLLYTELSQPKCQSQWLQIFTGDATWLQKPIIVVMGKDDEELQLATITPHLQGKTVAQIVSIPAVDTPSKVEFQAAQERWGHFTSELKKPAPYQSRFKDKLIRLDQMGCINLERIRRQQIPPNILIENCAALFFNPYEGLPHTLDDGPVNDAILMAELFLSKGYNVVYVMDSTPHNYYKWMDWLLTNVKKELVSFFSGHGTQVPDKTGKEADGLSEVLVFYNANKKKATGEKITPVKGITDETVEDTVMHDLIVSKDYPNTRVVLLTDCC</sequence>
<evidence type="ECO:0000313" key="4">
    <source>
        <dbReference type="Proteomes" id="UP000324800"/>
    </source>
</evidence>
<reference evidence="3 4" key="1">
    <citation type="submission" date="2019-03" db="EMBL/GenBank/DDBJ databases">
        <title>Single cell metagenomics reveals metabolic interactions within the superorganism composed of flagellate Streblomastix strix and complex community of Bacteroidetes bacteria on its surface.</title>
        <authorList>
            <person name="Treitli S.C."/>
            <person name="Kolisko M."/>
            <person name="Husnik F."/>
            <person name="Keeling P."/>
            <person name="Hampl V."/>
        </authorList>
    </citation>
    <scope>NUCLEOTIDE SEQUENCE [LARGE SCALE GENOMIC DNA]</scope>
    <source>
        <strain evidence="3">ST1C</strain>
    </source>
</reference>
<comment type="caution">
    <text evidence="3">The sequence shown here is derived from an EMBL/GenBank/DDBJ whole genome shotgun (WGS) entry which is preliminary data.</text>
</comment>
<dbReference type="AlphaFoldDB" id="A0A5J4TBD9"/>
<evidence type="ECO:0000256" key="1">
    <source>
        <dbReference type="ARBA" id="ARBA00009005"/>
    </source>
</evidence>
<dbReference type="Gene3D" id="3.40.50.1460">
    <property type="match status" value="1"/>
</dbReference>
<comment type="similarity">
    <text evidence="1">Belongs to the peptidase C14B family.</text>
</comment>
<dbReference type="PANTHER" id="PTHR48104">
    <property type="entry name" value="METACASPASE-4"/>
    <property type="match status" value="1"/>
</dbReference>
<dbReference type="PANTHER" id="PTHR48104:SF30">
    <property type="entry name" value="METACASPASE-1"/>
    <property type="match status" value="1"/>
</dbReference>
<dbReference type="InterPro" id="IPR050452">
    <property type="entry name" value="Metacaspase"/>
</dbReference>
<feature type="domain" description="Peptidase C14 caspase" evidence="2">
    <location>
        <begin position="222"/>
        <end position="355"/>
    </location>
</feature>
<accession>A0A5J4TBD9</accession>
<dbReference type="OrthoDB" id="3223806at2759"/>
<name>A0A5J4TBD9_9EUKA</name>
<dbReference type="InterPro" id="IPR029030">
    <property type="entry name" value="Caspase-like_dom_sf"/>
</dbReference>
<dbReference type="GO" id="GO:0005737">
    <property type="term" value="C:cytoplasm"/>
    <property type="evidence" value="ECO:0007669"/>
    <property type="project" value="TreeGrafter"/>
</dbReference>
<dbReference type="SUPFAM" id="SSF52129">
    <property type="entry name" value="Caspase-like"/>
    <property type="match status" value="1"/>
</dbReference>
<evidence type="ECO:0000259" key="2">
    <source>
        <dbReference type="Pfam" id="PF00656"/>
    </source>
</evidence>
<organism evidence="3 4">
    <name type="scientific">Streblomastix strix</name>
    <dbReference type="NCBI Taxonomy" id="222440"/>
    <lineage>
        <taxon>Eukaryota</taxon>
        <taxon>Metamonada</taxon>
        <taxon>Preaxostyla</taxon>
        <taxon>Oxymonadida</taxon>
        <taxon>Streblomastigidae</taxon>
        <taxon>Streblomastix</taxon>
    </lineage>
</organism>
<feature type="non-terminal residue" evidence="3">
    <location>
        <position position="1"/>
    </location>
</feature>
<evidence type="ECO:0000313" key="3">
    <source>
        <dbReference type="EMBL" id="KAA6355694.1"/>
    </source>
</evidence>
<feature type="non-terminal residue" evidence="3">
    <location>
        <position position="355"/>
    </location>
</feature>
<dbReference type="GO" id="GO:0006508">
    <property type="term" value="P:proteolysis"/>
    <property type="evidence" value="ECO:0007669"/>
    <property type="project" value="InterPro"/>
</dbReference>
<proteinExistence type="inferred from homology"/>
<dbReference type="GO" id="GO:0004197">
    <property type="term" value="F:cysteine-type endopeptidase activity"/>
    <property type="evidence" value="ECO:0007669"/>
    <property type="project" value="InterPro"/>
</dbReference>
<dbReference type="Pfam" id="PF00656">
    <property type="entry name" value="Peptidase_C14"/>
    <property type="match status" value="1"/>
</dbReference>
<dbReference type="InterPro" id="IPR011600">
    <property type="entry name" value="Pept_C14_caspase"/>
</dbReference>
<gene>
    <name evidence="3" type="ORF">EZS28_048779</name>
</gene>